<keyword evidence="3" id="KW-0479">Metal-binding</keyword>
<dbReference type="GO" id="GO:0046872">
    <property type="term" value="F:metal ion binding"/>
    <property type="evidence" value="ECO:0007669"/>
    <property type="project" value="UniProtKB-KW"/>
</dbReference>
<dbReference type="GO" id="GO:0033615">
    <property type="term" value="P:mitochondrial proton-transporting ATP synthase complex assembly"/>
    <property type="evidence" value="ECO:0007669"/>
    <property type="project" value="TreeGrafter"/>
</dbReference>
<feature type="region of interest" description="Disordered" evidence="6">
    <location>
        <begin position="47"/>
        <end position="80"/>
    </location>
</feature>
<dbReference type="RefSeq" id="XP_029217525.1">
    <property type="nucleotide sequence ID" value="XM_029366094.1"/>
</dbReference>
<evidence type="ECO:0000256" key="6">
    <source>
        <dbReference type="SAM" id="MobiDB-lite"/>
    </source>
</evidence>
<dbReference type="PANTHER" id="PTHR21711">
    <property type="entry name" value="MITOCHONDRIAL INNER MEMBRANE PROTEASE"/>
    <property type="match status" value="1"/>
</dbReference>
<dbReference type="PANTHER" id="PTHR21711:SF0">
    <property type="entry name" value="MITOCHONDRIAL INNER MEMBRANE PROTEASE ATP23 HOMOLOG"/>
    <property type="match status" value="1"/>
</dbReference>
<dbReference type="KEGG" id="bbes:BESB_077330"/>
<comment type="caution">
    <text evidence="7">The sequence shown here is derived from an EMBL/GenBank/DDBJ whole genome shotgun (WGS) entry which is preliminary data.</text>
</comment>
<dbReference type="STRING" id="94643.A0A2A9MC65"/>
<name>A0A2A9MC65_BESBE</name>
<gene>
    <name evidence="7" type="ORF">BESB_077330</name>
</gene>
<evidence type="ECO:0000256" key="2">
    <source>
        <dbReference type="ARBA" id="ARBA00022670"/>
    </source>
</evidence>
<keyword evidence="2" id="KW-0645">Protease</keyword>
<dbReference type="Pfam" id="PF09768">
    <property type="entry name" value="Peptidase_M76"/>
    <property type="match status" value="1"/>
</dbReference>
<keyword evidence="4" id="KW-0378">Hydrolase</keyword>
<sequence length="508" mass="53951">MTERRARLGARPSRSSLCCDAPGSSRARGCGHPVFFFRRTSAHLTTSAACRGERRTSQEPVASTQRHQTNAADKASDSSDTDWHAEWRWLSWLSKKASPATETVSPQPTTSVCDSADVRAAADAAEPTDTTVADARLSASPPPFPTQSPPLASRPRAESPGSVASDASICPSVAASPTSLNSPEAEAAAPVCVSAAPHAACPPGGALPAPAELPATPASSSAEAPHGVGALEGPSSPLVKFGDQTLTWLQRQQMRVWSFFALRDWRVKTLVHALSAMGAPVDLIVVDCAQKAPAASQPAAAPAGPPPHRGGYSPVYHTVWVCGNCFWSPFELRRVLLHELVHAFDFARAELSPDNCRHVACTEIRAYNLSGQCSWWATKRVDENQFQRINPALVDAQSAGCSALAGRRAGVPAEGPRSALGGEERLDELEGAPAGMERRGHVATFFTGGDAMPWQDTKRNRCLIHNALNSLRDHQQCRARGVAVSPTALRAEAPAWCACVVAFKPIHA</sequence>
<feature type="compositionally biased region" description="Polar residues" evidence="6">
    <location>
        <begin position="58"/>
        <end position="70"/>
    </location>
</feature>
<dbReference type="OrthoDB" id="285308at2759"/>
<keyword evidence="8" id="KW-1185">Reference proteome</keyword>
<feature type="region of interest" description="Disordered" evidence="6">
    <location>
        <begin position="122"/>
        <end position="165"/>
    </location>
</feature>
<evidence type="ECO:0000256" key="5">
    <source>
        <dbReference type="ARBA" id="ARBA00023049"/>
    </source>
</evidence>
<evidence type="ECO:0000313" key="8">
    <source>
        <dbReference type="Proteomes" id="UP000224006"/>
    </source>
</evidence>
<dbReference type="EMBL" id="NWUJ01000008">
    <property type="protein sequence ID" value="PFH33516.1"/>
    <property type="molecule type" value="Genomic_DNA"/>
</dbReference>
<dbReference type="AlphaFoldDB" id="A0A2A9MC65"/>
<evidence type="ECO:0000313" key="7">
    <source>
        <dbReference type="EMBL" id="PFH33516.1"/>
    </source>
</evidence>
<evidence type="ECO:0008006" key="9">
    <source>
        <dbReference type="Google" id="ProtNLM"/>
    </source>
</evidence>
<organism evidence="7 8">
    <name type="scientific">Besnoitia besnoiti</name>
    <name type="common">Apicomplexan protozoan</name>
    <dbReference type="NCBI Taxonomy" id="94643"/>
    <lineage>
        <taxon>Eukaryota</taxon>
        <taxon>Sar</taxon>
        <taxon>Alveolata</taxon>
        <taxon>Apicomplexa</taxon>
        <taxon>Conoidasida</taxon>
        <taxon>Coccidia</taxon>
        <taxon>Eucoccidiorida</taxon>
        <taxon>Eimeriorina</taxon>
        <taxon>Sarcocystidae</taxon>
        <taxon>Besnoitia</taxon>
    </lineage>
</organism>
<evidence type="ECO:0000256" key="3">
    <source>
        <dbReference type="ARBA" id="ARBA00022723"/>
    </source>
</evidence>
<keyword evidence="5" id="KW-0482">Metalloprotease</keyword>
<dbReference type="GO" id="GO:0034982">
    <property type="term" value="P:mitochondrial protein processing"/>
    <property type="evidence" value="ECO:0007669"/>
    <property type="project" value="TreeGrafter"/>
</dbReference>
<dbReference type="Proteomes" id="UP000224006">
    <property type="component" value="Chromosome VII"/>
</dbReference>
<dbReference type="GO" id="GO:0004222">
    <property type="term" value="F:metalloendopeptidase activity"/>
    <property type="evidence" value="ECO:0007669"/>
    <property type="project" value="InterPro"/>
</dbReference>
<feature type="region of interest" description="Disordered" evidence="6">
    <location>
        <begin position="212"/>
        <end position="231"/>
    </location>
</feature>
<feature type="compositionally biased region" description="Low complexity" evidence="6">
    <location>
        <begin position="212"/>
        <end position="226"/>
    </location>
</feature>
<protein>
    <recommendedName>
        <fullName evidence="9">Peptidase M76 family protein</fullName>
    </recommendedName>
</protein>
<proteinExistence type="inferred from homology"/>
<dbReference type="InterPro" id="IPR019165">
    <property type="entry name" value="Peptidase_M76_ATP23"/>
</dbReference>
<evidence type="ECO:0000256" key="4">
    <source>
        <dbReference type="ARBA" id="ARBA00022801"/>
    </source>
</evidence>
<reference evidence="7 8" key="1">
    <citation type="submission" date="2017-09" db="EMBL/GenBank/DDBJ databases">
        <title>Genome sequencing of Besnoitia besnoiti strain Bb-Ger1.</title>
        <authorList>
            <person name="Schares G."/>
            <person name="Venepally P."/>
            <person name="Lorenzi H.A."/>
        </authorList>
    </citation>
    <scope>NUCLEOTIDE SEQUENCE [LARGE SCALE GENOMIC DNA]</scope>
    <source>
        <strain evidence="7 8">Bb-Ger1</strain>
    </source>
</reference>
<dbReference type="GeneID" id="40312659"/>
<dbReference type="VEuPathDB" id="ToxoDB:BESB_077330"/>
<evidence type="ECO:0000256" key="1">
    <source>
        <dbReference type="ARBA" id="ARBA00009915"/>
    </source>
</evidence>
<feature type="compositionally biased region" description="Low complexity" evidence="6">
    <location>
        <begin position="122"/>
        <end position="139"/>
    </location>
</feature>
<comment type="similarity">
    <text evidence="1">Belongs to the peptidase M76 family.</text>
</comment>
<dbReference type="GO" id="GO:0005739">
    <property type="term" value="C:mitochondrion"/>
    <property type="evidence" value="ECO:0007669"/>
    <property type="project" value="GOC"/>
</dbReference>
<accession>A0A2A9MC65</accession>